<gene>
    <name evidence="2" type="ORF">PVAP13_6KG151724</name>
</gene>
<evidence type="ECO:0000259" key="1">
    <source>
        <dbReference type="Pfam" id="PF24626"/>
    </source>
</evidence>
<sequence>MAERDAVIEEVRLRLEQAQAVTKATYDRSHRPLSFDVGDWVWLRLHHRPHGSLADSAKGKLRQCFFGPCQITEKINDVAFRLALPPGTRLHNAFHVGLLKKFVGTPVVPPSLPPTHNGAIVPVPA</sequence>
<evidence type="ECO:0000313" key="3">
    <source>
        <dbReference type="Proteomes" id="UP000823388"/>
    </source>
</evidence>
<dbReference type="PANTHER" id="PTHR46148:SF52">
    <property type="entry name" value="OS04G0603800 PROTEIN"/>
    <property type="match status" value="1"/>
</dbReference>
<accession>A0A8T0RC51</accession>
<reference evidence="2" key="1">
    <citation type="submission" date="2020-05" db="EMBL/GenBank/DDBJ databases">
        <title>WGS assembly of Panicum virgatum.</title>
        <authorList>
            <person name="Lovell J.T."/>
            <person name="Jenkins J."/>
            <person name="Shu S."/>
            <person name="Juenger T.E."/>
            <person name="Schmutz J."/>
        </authorList>
    </citation>
    <scope>NUCLEOTIDE SEQUENCE</scope>
    <source>
        <strain evidence="2">AP13</strain>
    </source>
</reference>
<dbReference type="PANTHER" id="PTHR46148">
    <property type="entry name" value="CHROMO DOMAIN-CONTAINING PROTEIN"/>
    <property type="match status" value="1"/>
</dbReference>
<organism evidence="2 3">
    <name type="scientific">Panicum virgatum</name>
    <name type="common">Blackwell switchgrass</name>
    <dbReference type="NCBI Taxonomy" id="38727"/>
    <lineage>
        <taxon>Eukaryota</taxon>
        <taxon>Viridiplantae</taxon>
        <taxon>Streptophyta</taxon>
        <taxon>Embryophyta</taxon>
        <taxon>Tracheophyta</taxon>
        <taxon>Spermatophyta</taxon>
        <taxon>Magnoliopsida</taxon>
        <taxon>Liliopsida</taxon>
        <taxon>Poales</taxon>
        <taxon>Poaceae</taxon>
        <taxon>PACMAD clade</taxon>
        <taxon>Panicoideae</taxon>
        <taxon>Panicodae</taxon>
        <taxon>Paniceae</taxon>
        <taxon>Panicinae</taxon>
        <taxon>Panicum</taxon>
        <taxon>Panicum sect. Hiantes</taxon>
    </lineage>
</organism>
<dbReference type="AlphaFoldDB" id="A0A8T0RC51"/>
<proteinExistence type="predicted"/>
<keyword evidence="3" id="KW-1185">Reference proteome</keyword>
<feature type="domain" description="Tf2-1-like SH3-like" evidence="1">
    <location>
        <begin position="38"/>
        <end position="103"/>
    </location>
</feature>
<protein>
    <recommendedName>
        <fullName evidence="1">Tf2-1-like SH3-like domain-containing protein</fullName>
    </recommendedName>
</protein>
<dbReference type="Pfam" id="PF24626">
    <property type="entry name" value="SH3_Tf2-1"/>
    <property type="match status" value="1"/>
</dbReference>
<dbReference type="Proteomes" id="UP000823388">
    <property type="component" value="Chromosome 6K"/>
</dbReference>
<evidence type="ECO:0000313" key="2">
    <source>
        <dbReference type="EMBL" id="KAG2583044.1"/>
    </source>
</evidence>
<name>A0A8T0RC51_PANVG</name>
<dbReference type="InterPro" id="IPR056924">
    <property type="entry name" value="SH3_Tf2-1"/>
</dbReference>
<comment type="caution">
    <text evidence="2">The sequence shown here is derived from an EMBL/GenBank/DDBJ whole genome shotgun (WGS) entry which is preliminary data.</text>
</comment>
<dbReference type="EMBL" id="CM029047">
    <property type="protein sequence ID" value="KAG2583044.1"/>
    <property type="molecule type" value="Genomic_DNA"/>
</dbReference>